<keyword evidence="2" id="KW-1185">Reference proteome</keyword>
<dbReference type="InterPro" id="IPR011989">
    <property type="entry name" value="ARM-like"/>
</dbReference>
<dbReference type="STRING" id="195883.A0A482WPR7"/>
<evidence type="ECO:0000313" key="1">
    <source>
        <dbReference type="EMBL" id="RZF35276.1"/>
    </source>
</evidence>
<dbReference type="GO" id="GO:0008104">
    <property type="term" value="P:intracellular protein localization"/>
    <property type="evidence" value="ECO:0007669"/>
    <property type="project" value="TreeGrafter"/>
</dbReference>
<dbReference type="AlphaFoldDB" id="A0A482WPR7"/>
<organism evidence="1 2">
    <name type="scientific">Laodelphax striatellus</name>
    <name type="common">Small brown planthopper</name>
    <name type="synonym">Delphax striatella</name>
    <dbReference type="NCBI Taxonomy" id="195883"/>
    <lineage>
        <taxon>Eukaryota</taxon>
        <taxon>Metazoa</taxon>
        <taxon>Ecdysozoa</taxon>
        <taxon>Arthropoda</taxon>
        <taxon>Hexapoda</taxon>
        <taxon>Insecta</taxon>
        <taxon>Pterygota</taxon>
        <taxon>Neoptera</taxon>
        <taxon>Paraneoptera</taxon>
        <taxon>Hemiptera</taxon>
        <taxon>Auchenorrhyncha</taxon>
        <taxon>Fulgoroidea</taxon>
        <taxon>Delphacidae</taxon>
        <taxon>Criomorphinae</taxon>
        <taxon>Laodelphax</taxon>
    </lineage>
</organism>
<evidence type="ECO:0000313" key="2">
    <source>
        <dbReference type="Proteomes" id="UP000291343"/>
    </source>
</evidence>
<gene>
    <name evidence="1" type="ORF">LSTR_LSTR014265</name>
</gene>
<evidence type="ECO:0008006" key="3">
    <source>
        <dbReference type="Google" id="ProtNLM"/>
    </source>
</evidence>
<dbReference type="InParanoid" id="A0A482WPR7"/>
<dbReference type="SUPFAM" id="SSF48371">
    <property type="entry name" value="ARM repeat"/>
    <property type="match status" value="1"/>
</dbReference>
<dbReference type="Gene3D" id="1.25.10.10">
    <property type="entry name" value="Leucine-rich Repeat Variant"/>
    <property type="match status" value="1"/>
</dbReference>
<protein>
    <recommendedName>
        <fullName evidence="3">HEAT repeat-containing protein 5B</fullName>
    </recommendedName>
</protein>
<dbReference type="OrthoDB" id="192608at2759"/>
<accession>A0A482WPR7</accession>
<dbReference type="Proteomes" id="UP000291343">
    <property type="component" value="Unassembled WGS sequence"/>
</dbReference>
<proteinExistence type="predicted"/>
<dbReference type="GO" id="GO:0005794">
    <property type="term" value="C:Golgi apparatus"/>
    <property type="evidence" value="ECO:0007669"/>
    <property type="project" value="TreeGrafter"/>
</dbReference>
<dbReference type="InterPro" id="IPR016024">
    <property type="entry name" value="ARM-type_fold"/>
</dbReference>
<dbReference type="PANTHER" id="PTHR21663">
    <property type="entry name" value="HYPOTHETICAL HEAT DOMAIN-CONTAINING"/>
    <property type="match status" value="1"/>
</dbReference>
<reference evidence="1 2" key="1">
    <citation type="journal article" date="2017" name="Gigascience">
        <title>Genome sequence of the small brown planthopper, Laodelphax striatellus.</title>
        <authorList>
            <person name="Zhu J."/>
            <person name="Jiang F."/>
            <person name="Wang X."/>
            <person name="Yang P."/>
            <person name="Bao Y."/>
            <person name="Zhao W."/>
            <person name="Wang W."/>
            <person name="Lu H."/>
            <person name="Wang Q."/>
            <person name="Cui N."/>
            <person name="Li J."/>
            <person name="Chen X."/>
            <person name="Luo L."/>
            <person name="Yu J."/>
            <person name="Kang L."/>
            <person name="Cui F."/>
        </authorList>
    </citation>
    <scope>NUCLEOTIDE SEQUENCE [LARGE SCALE GENOMIC DNA]</scope>
    <source>
        <strain evidence="1">Lst14</strain>
    </source>
</reference>
<dbReference type="EMBL" id="QKKF02028989">
    <property type="protein sequence ID" value="RZF35276.1"/>
    <property type="molecule type" value="Genomic_DNA"/>
</dbReference>
<comment type="caution">
    <text evidence="1">The sequence shown here is derived from an EMBL/GenBank/DDBJ whole genome shotgun (WGS) entry which is preliminary data.</text>
</comment>
<dbReference type="InterPro" id="IPR040108">
    <property type="entry name" value="Laa1/Sip1/HEATR5"/>
</dbReference>
<dbReference type="GO" id="GO:0042147">
    <property type="term" value="P:retrograde transport, endosome to Golgi"/>
    <property type="evidence" value="ECO:0007669"/>
    <property type="project" value="TreeGrafter"/>
</dbReference>
<dbReference type="GO" id="GO:0005829">
    <property type="term" value="C:cytosol"/>
    <property type="evidence" value="ECO:0007669"/>
    <property type="project" value="GOC"/>
</dbReference>
<dbReference type="GO" id="GO:0016020">
    <property type="term" value="C:membrane"/>
    <property type="evidence" value="ECO:0007669"/>
    <property type="project" value="TreeGrafter"/>
</dbReference>
<dbReference type="Pfam" id="PF25468">
    <property type="entry name" value="HEAT_HEATR5A"/>
    <property type="match status" value="1"/>
</dbReference>
<dbReference type="GO" id="GO:0030139">
    <property type="term" value="C:endocytic vesicle"/>
    <property type="evidence" value="ECO:0007669"/>
    <property type="project" value="TreeGrafter"/>
</dbReference>
<name>A0A482WPR7_LAOST</name>
<sequence>MDSCRPHYAATWPPVLHAAALWLNTTGFNDNDDNASNTASDKFHLLFGICMEALCSPRMSEPLESVIICLRALYTLLDTPEPRAMLLVDKSLAIELCNVLHRLLLTRDSPEAHLLVMEVLKQVMKAAQESLDSLKKKKLKEMAPANQQEALVREEADLLGEGGATGDLVGGASLTFALLEVCLCLLVRQLPALNPAPGAAPAAAHRPRHDASQQLIAAALTTMQMLPKLCSPLGAISILPTVLYLTTGVLKECALKAAAVAADTQLATQAALHCLKVLATDRHAHHAQWRLLLQSALAKLIDLVKTGSDDKKMDEVTMMLAITVFVLHTPAEVVSAPNLQYPCINHFRQSLQSENIQVRVKCVQTLRSIFSHSEKTVSTGYIHALAPRIVEYLHSEAARNPTSDAELLLTLESIYTIESLVPLAEPKHRDVMQGIQMLSMLVPIVIDCLLEGPALKEANRFCRSLHEQALQVLMKIGPQYPQEFKALISQSSEMRTRLEAAIRNSQQQQRAKAELTTTKPVASAVPTIKLKTDFRNFTT</sequence>
<dbReference type="PANTHER" id="PTHR21663:SF0">
    <property type="entry name" value="HEAT REPEAT-CONTAINING PROTEIN 5B"/>
    <property type="match status" value="1"/>
</dbReference>
<dbReference type="GO" id="GO:0006897">
    <property type="term" value="P:endocytosis"/>
    <property type="evidence" value="ECO:0007669"/>
    <property type="project" value="TreeGrafter"/>
</dbReference>